<evidence type="ECO:0008006" key="4">
    <source>
        <dbReference type="Google" id="ProtNLM"/>
    </source>
</evidence>
<dbReference type="EMBL" id="JAALAA010000027">
    <property type="protein sequence ID" value="NGN95610.1"/>
    <property type="molecule type" value="Genomic_DNA"/>
</dbReference>
<dbReference type="InterPro" id="IPR027417">
    <property type="entry name" value="P-loop_NTPase"/>
</dbReference>
<evidence type="ECO:0000313" key="3">
    <source>
        <dbReference type="Proteomes" id="UP000483261"/>
    </source>
</evidence>
<feature type="region of interest" description="Disordered" evidence="1">
    <location>
        <begin position="344"/>
        <end position="367"/>
    </location>
</feature>
<accession>A0A6M1R667</accession>
<dbReference type="RefSeq" id="WP_165113549.1">
    <property type="nucleotide sequence ID" value="NZ_JAALAA010000027.1"/>
</dbReference>
<organism evidence="2 3">
    <name type="scientific">Nocardioides turkmenicus</name>
    <dbReference type="NCBI Taxonomy" id="2711220"/>
    <lineage>
        <taxon>Bacteria</taxon>
        <taxon>Bacillati</taxon>
        <taxon>Actinomycetota</taxon>
        <taxon>Actinomycetes</taxon>
        <taxon>Propionibacteriales</taxon>
        <taxon>Nocardioidaceae</taxon>
        <taxon>Nocardioides</taxon>
    </lineage>
</organism>
<feature type="compositionally biased region" description="Low complexity" evidence="1">
    <location>
        <begin position="358"/>
        <end position="367"/>
    </location>
</feature>
<gene>
    <name evidence="2" type="ORF">G5C66_23095</name>
</gene>
<dbReference type="Gene3D" id="3.40.50.300">
    <property type="entry name" value="P-loop containing nucleotide triphosphate hydrolases"/>
    <property type="match status" value="1"/>
</dbReference>
<comment type="caution">
    <text evidence="2">The sequence shown here is derived from an EMBL/GenBank/DDBJ whole genome shotgun (WGS) entry which is preliminary data.</text>
</comment>
<dbReference type="SUPFAM" id="SSF52540">
    <property type="entry name" value="P-loop containing nucleoside triphosphate hydrolases"/>
    <property type="match status" value="1"/>
</dbReference>
<dbReference type="Proteomes" id="UP000483261">
    <property type="component" value="Unassembled WGS sequence"/>
</dbReference>
<protein>
    <recommendedName>
        <fullName evidence="4">Sulfotransferase family protein</fullName>
    </recommendedName>
</protein>
<evidence type="ECO:0000256" key="1">
    <source>
        <dbReference type="SAM" id="MobiDB-lite"/>
    </source>
</evidence>
<keyword evidence="3" id="KW-1185">Reference proteome</keyword>
<reference evidence="2 3" key="1">
    <citation type="submission" date="2020-02" db="EMBL/GenBank/DDBJ databases">
        <title>Whole-genome analyses of novel actinobacteria.</title>
        <authorList>
            <person name="Sahin N."/>
        </authorList>
    </citation>
    <scope>NUCLEOTIDE SEQUENCE [LARGE SCALE GENOMIC DNA]</scope>
    <source>
        <strain evidence="2 3">KC13</strain>
    </source>
</reference>
<sequence>MARRVIVHVGAMKSGTTSLQHALYAHRERLAELGILVPGETWRDQADAVWNVRGRKKSLAGDRSIEGAWQRLVDEIDDWPDTAIISAELLAPVDDDVVATVAESLTAAEIVLSVRDLNRNLPAMWQEVVQNGEVWSWSDFLASARVRRPRWHLPDLVTAASRFWSEQDVVAIAKKWSAAGPVHVVTVPGPGAPREALLERFGEVMGFSFADVPTPPSRNASLGVVRTDLLRRLNVELDGRDLSYPAGIRLRKHMLAKKILPRLEVEDERIGLQVEPWVEKVARHQVAALRKLDVSLHGDWDDLTPVAVEGADPSAVTDEQIVAAAAATHVELRAWLVRRAKKSPREGWGPETVPEWAPRPGAATPGAAEDAVDALADLIEWAITRRRAKQTAKA</sequence>
<dbReference type="AlphaFoldDB" id="A0A6M1R667"/>
<proteinExistence type="predicted"/>
<evidence type="ECO:0000313" key="2">
    <source>
        <dbReference type="EMBL" id="NGN95610.1"/>
    </source>
</evidence>
<name>A0A6M1R667_9ACTN</name>